<dbReference type="InterPro" id="IPR038729">
    <property type="entry name" value="Rad50/SbcC_AAA"/>
</dbReference>
<evidence type="ECO:0000256" key="1">
    <source>
        <dbReference type="ARBA" id="ARBA00006930"/>
    </source>
</evidence>
<evidence type="ECO:0000256" key="2">
    <source>
        <dbReference type="ARBA" id="ARBA00011322"/>
    </source>
</evidence>
<dbReference type="Pfam" id="PF13476">
    <property type="entry name" value="AAA_23"/>
    <property type="match status" value="1"/>
</dbReference>
<evidence type="ECO:0000313" key="6">
    <source>
        <dbReference type="EMBL" id="GAA2579954.1"/>
    </source>
</evidence>
<comment type="similarity">
    <text evidence="1">Belongs to the SMC family. SbcC subfamily.</text>
</comment>
<dbReference type="PANTHER" id="PTHR32114:SF2">
    <property type="entry name" value="ABC TRANSPORTER ABCH.3"/>
    <property type="match status" value="1"/>
</dbReference>
<evidence type="ECO:0000313" key="7">
    <source>
        <dbReference type="Proteomes" id="UP001500274"/>
    </source>
</evidence>
<dbReference type="RefSeq" id="WP_344228950.1">
    <property type="nucleotide sequence ID" value="NZ_BAAARI010000012.1"/>
</dbReference>
<dbReference type="Gene3D" id="3.40.50.300">
    <property type="entry name" value="P-loop containing nucleotide triphosphate hydrolases"/>
    <property type="match status" value="2"/>
</dbReference>
<sequence>MRLHRLELAGFGPFRDRQIVDFDAFADDGIFLITGRTGAGKSSVLDGVAFALYGNVPRYDGPDKRLRSDHASPDDPTEVSLEFTVGDVRWRVVRSPEYARPKLRGGGMTTEPARAELFELVDEAWIGRASRPRDVAEILDRVLGLNLQQFQQVILLAQNKFSRFLLARNDERQALLRTLFGTRRYEDYARELDDRRRETQQKLSERGVHAEALLTEAELLIDDEVELPASDDLAARRESVRTAAERARYRVETAEIARAKADEAWTAAAADLALRERRLQAQRARDEADARLAALESEADSVAQARLERDRAVAAEALRGAIERAARTGLAARAAETEAAAADEEWLAAGEDPDADLDVTEEELTGELARVDAAVESQRQLDALDAELALANGALADAGETLRHLTAETTEAPVRREALLAARAEAAAQASRIVEGERAVEAARLRQEAGKRASDADARLTAAEAAYTAALDASAAASAALARLMRRRVAERAGELAAALVPGEPCAVCGSTEHPHPAPRAHDAVTDETIAEAEAAVVRARAEETRAAQEARGLRDELTDARSVAGGADAEELDRALGDAQEALQRARDAEARLDGIERDLALIDTQQVELAAAVESATVDEREAATRVTALAARREEIAQTVERAREEFESVADRRAALIARRERTRRRRSARAALGIAQEAADVAVAEVAEGAERAGFADPLDAADALRSRTDTAALVDRVQTHERDLALVRARLLDLQLELAGVPEGPVELDEARQKAEEADRARGHAIAELSRAQSTADRLSDLVARIDDSYAAVAELAQEAAVVTRLADTLLGRAPNTRRMTLETFVLAAELEEIVIAANVRLAEMSAGRYTLHHSDALAARGAASGLGIEVMDAFTGQLRPPQSLSGGETFLASLSLALGLAEVVTARAGGMRLDTLFIDEGFGSLDAETLELAMSVLDELRAGGRTVGVISHVEAMKDQLPAQLTIEATPQGPSVIRQ</sequence>
<feature type="coiled-coil region" evidence="4">
    <location>
        <begin position="278"/>
        <end position="305"/>
    </location>
</feature>
<gene>
    <name evidence="6" type="ORF">GCM10009862_18980</name>
</gene>
<proteinExistence type="inferred from homology"/>
<dbReference type="PANTHER" id="PTHR32114">
    <property type="entry name" value="ABC TRANSPORTER ABCH.3"/>
    <property type="match status" value="1"/>
</dbReference>
<dbReference type="Pfam" id="PF13558">
    <property type="entry name" value="SbcC_Walker_B"/>
    <property type="match status" value="1"/>
</dbReference>
<dbReference type="EMBL" id="BAAARI010000012">
    <property type="protein sequence ID" value="GAA2579954.1"/>
    <property type="molecule type" value="Genomic_DNA"/>
</dbReference>
<evidence type="ECO:0000256" key="4">
    <source>
        <dbReference type="SAM" id="Coils"/>
    </source>
</evidence>
<comment type="caution">
    <text evidence="6">The sequence shown here is derived from an EMBL/GenBank/DDBJ whole genome shotgun (WGS) entry which is preliminary data.</text>
</comment>
<feature type="domain" description="Rad50/SbcC-type AAA" evidence="5">
    <location>
        <begin position="5"/>
        <end position="200"/>
    </location>
</feature>
<comment type="subunit">
    <text evidence="2">Heterodimer of SbcC and SbcD.</text>
</comment>
<dbReference type="InterPro" id="IPR027417">
    <property type="entry name" value="P-loop_NTPase"/>
</dbReference>
<dbReference type="Proteomes" id="UP001500274">
    <property type="component" value="Unassembled WGS sequence"/>
</dbReference>
<protein>
    <recommendedName>
        <fullName evidence="3">Nuclease SbcCD subunit C</fullName>
    </recommendedName>
</protein>
<feature type="coiled-coil region" evidence="4">
    <location>
        <begin position="530"/>
        <end position="663"/>
    </location>
</feature>
<keyword evidence="4" id="KW-0175">Coiled coil</keyword>
<evidence type="ECO:0000256" key="3">
    <source>
        <dbReference type="ARBA" id="ARBA00013368"/>
    </source>
</evidence>
<dbReference type="SUPFAM" id="SSF52540">
    <property type="entry name" value="P-loop containing nucleoside triphosphate hydrolases"/>
    <property type="match status" value="1"/>
</dbReference>
<organism evidence="6 7">
    <name type="scientific">Microbacterium binotii</name>
    <dbReference type="NCBI Taxonomy" id="462710"/>
    <lineage>
        <taxon>Bacteria</taxon>
        <taxon>Bacillati</taxon>
        <taxon>Actinomycetota</taxon>
        <taxon>Actinomycetes</taxon>
        <taxon>Micrococcales</taxon>
        <taxon>Microbacteriaceae</taxon>
        <taxon>Microbacterium</taxon>
    </lineage>
</organism>
<name>A0ABN3PET0_9MICO</name>
<keyword evidence="7" id="KW-1185">Reference proteome</keyword>
<accession>A0ABN3PET0</accession>
<evidence type="ECO:0000259" key="5">
    <source>
        <dbReference type="Pfam" id="PF13476"/>
    </source>
</evidence>
<feature type="coiled-coil region" evidence="4">
    <location>
        <begin position="723"/>
        <end position="774"/>
    </location>
</feature>
<reference evidence="6 7" key="1">
    <citation type="journal article" date="2019" name="Int. J. Syst. Evol. Microbiol.">
        <title>The Global Catalogue of Microorganisms (GCM) 10K type strain sequencing project: providing services to taxonomists for standard genome sequencing and annotation.</title>
        <authorList>
            <consortium name="The Broad Institute Genomics Platform"/>
            <consortium name="The Broad Institute Genome Sequencing Center for Infectious Disease"/>
            <person name="Wu L."/>
            <person name="Ma J."/>
        </authorList>
    </citation>
    <scope>NUCLEOTIDE SEQUENCE [LARGE SCALE GENOMIC DNA]</scope>
    <source>
        <strain evidence="6 7">JCM 16365</strain>
    </source>
</reference>